<gene>
    <name evidence="1" type="ORF">GCM10011379_54010</name>
</gene>
<dbReference type="Gene3D" id="3.10.450.360">
    <property type="match status" value="1"/>
</dbReference>
<name>A0A917J5K1_9BACT</name>
<comment type="caution">
    <text evidence="1">The sequence shown here is derived from an EMBL/GenBank/DDBJ whole genome shotgun (WGS) entry which is preliminary data.</text>
</comment>
<dbReference type="EMBL" id="BMIB01000006">
    <property type="protein sequence ID" value="GGH81514.1"/>
    <property type="molecule type" value="Genomic_DNA"/>
</dbReference>
<proteinExistence type="predicted"/>
<reference evidence="1" key="1">
    <citation type="journal article" date="2014" name="Int. J. Syst. Evol. Microbiol.">
        <title>Complete genome sequence of Corynebacterium casei LMG S-19264T (=DSM 44701T), isolated from a smear-ripened cheese.</title>
        <authorList>
            <consortium name="US DOE Joint Genome Institute (JGI-PGF)"/>
            <person name="Walter F."/>
            <person name="Albersmeier A."/>
            <person name="Kalinowski J."/>
            <person name="Ruckert C."/>
        </authorList>
    </citation>
    <scope>NUCLEOTIDE SEQUENCE</scope>
    <source>
        <strain evidence="1">CGMCC 1.15290</strain>
    </source>
</reference>
<evidence type="ECO:0000313" key="2">
    <source>
        <dbReference type="Proteomes" id="UP000627292"/>
    </source>
</evidence>
<protein>
    <recommendedName>
        <fullName evidence="3">Beta-lactamase-inhibitor-like, PepSY-like</fullName>
    </recommendedName>
</protein>
<accession>A0A917J5K1</accession>
<organism evidence="1 2">
    <name type="scientific">Filimonas zeae</name>
    <dbReference type="NCBI Taxonomy" id="1737353"/>
    <lineage>
        <taxon>Bacteria</taxon>
        <taxon>Pseudomonadati</taxon>
        <taxon>Bacteroidota</taxon>
        <taxon>Chitinophagia</taxon>
        <taxon>Chitinophagales</taxon>
        <taxon>Chitinophagaceae</taxon>
        <taxon>Filimonas</taxon>
    </lineage>
</organism>
<dbReference type="AlphaFoldDB" id="A0A917J5K1"/>
<evidence type="ECO:0000313" key="1">
    <source>
        <dbReference type="EMBL" id="GGH81514.1"/>
    </source>
</evidence>
<dbReference type="Proteomes" id="UP000627292">
    <property type="component" value="Unassembled WGS sequence"/>
</dbReference>
<sequence>MVIAISANAFADNTNINTKVLNHFQTQFEGASNVHWKTGESFVKASFVLNSQKMEAFYDVDGELIGTSYAVANEKLPVRAAKTIAEKYAAYQIQETIEFDNVRDGLNYYVSLVGAQSKIVLQVSAQGEVSVFKKSRI</sequence>
<keyword evidence="2" id="KW-1185">Reference proteome</keyword>
<reference evidence="1" key="2">
    <citation type="submission" date="2020-09" db="EMBL/GenBank/DDBJ databases">
        <authorList>
            <person name="Sun Q."/>
            <person name="Zhou Y."/>
        </authorList>
    </citation>
    <scope>NUCLEOTIDE SEQUENCE</scope>
    <source>
        <strain evidence="1">CGMCC 1.15290</strain>
    </source>
</reference>
<dbReference type="SUPFAM" id="SSF160574">
    <property type="entry name" value="BT0923-like"/>
    <property type="match status" value="1"/>
</dbReference>
<evidence type="ECO:0008006" key="3">
    <source>
        <dbReference type="Google" id="ProtNLM"/>
    </source>
</evidence>